<comment type="caution">
    <text evidence="1">The sequence shown here is derived from an EMBL/GenBank/DDBJ whole genome shotgun (WGS) entry which is preliminary data.</text>
</comment>
<evidence type="ECO:0000313" key="1">
    <source>
        <dbReference type="EMBL" id="OJH40283.1"/>
    </source>
</evidence>
<protein>
    <submittedName>
        <fullName evidence="1">Uncharacterized protein</fullName>
    </submittedName>
</protein>
<evidence type="ECO:0000313" key="2">
    <source>
        <dbReference type="Proteomes" id="UP000182229"/>
    </source>
</evidence>
<name>A0A1L9BDH3_9BACT</name>
<dbReference type="STRING" id="83449.BON30_14680"/>
<dbReference type="EMBL" id="MPIN01000003">
    <property type="protein sequence ID" value="OJH40283.1"/>
    <property type="molecule type" value="Genomic_DNA"/>
</dbReference>
<dbReference type="OrthoDB" id="5500352at2"/>
<dbReference type="RefSeq" id="WP_071898916.1">
    <property type="nucleotide sequence ID" value="NZ_MPIN01000003.1"/>
</dbReference>
<reference evidence="1 2" key="2">
    <citation type="submission" date="2016-12" db="EMBL/GenBank/DDBJ databases">
        <title>Draft Genome Sequence of Cystobacter ferrugineus Strain Cbfe23.</title>
        <authorList>
            <person name="Akbar S."/>
            <person name="Dowd S.E."/>
            <person name="Stevens D.C."/>
        </authorList>
    </citation>
    <scope>NUCLEOTIDE SEQUENCE [LARGE SCALE GENOMIC DNA]</scope>
    <source>
        <strain evidence="1 2">Cbfe23</strain>
    </source>
</reference>
<sequence length="218" mass="24145">MALDLNCDWRAGFVMDPNKKQRVGYLMAFEGLDMGEFLKPDIEVFTPFNSNESPGYGEVKFEGDDKKITCVGMIENFSFGGGVGDPLCISAYISSENANILQAKLKTTLSTNKVTKFAWWICNFDEENKAWFEEAYPKAPTTVVGQVNAPGGKDFRIQVAQEATKIHSTLDSNVYNLYLEVIPAANSTYNFHFATSTKTPYIRNWGLKVGNNAASATS</sequence>
<gene>
    <name evidence="1" type="ORF">BON30_14680</name>
</gene>
<keyword evidence="2" id="KW-1185">Reference proteome</keyword>
<dbReference type="Proteomes" id="UP000182229">
    <property type="component" value="Unassembled WGS sequence"/>
</dbReference>
<proteinExistence type="predicted"/>
<accession>A0A1L9BDH3</accession>
<reference evidence="2" key="1">
    <citation type="submission" date="2016-11" db="EMBL/GenBank/DDBJ databases">
        <authorList>
            <person name="Shukria A."/>
            <person name="Stevens D.C."/>
        </authorList>
    </citation>
    <scope>NUCLEOTIDE SEQUENCE [LARGE SCALE GENOMIC DNA]</scope>
    <source>
        <strain evidence="2">Cbfe23</strain>
    </source>
</reference>
<organism evidence="1 2">
    <name type="scientific">Cystobacter ferrugineus</name>
    <dbReference type="NCBI Taxonomy" id="83449"/>
    <lineage>
        <taxon>Bacteria</taxon>
        <taxon>Pseudomonadati</taxon>
        <taxon>Myxococcota</taxon>
        <taxon>Myxococcia</taxon>
        <taxon>Myxococcales</taxon>
        <taxon>Cystobacterineae</taxon>
        <taxon>Archangiaceae</taxon>
        <taxon>Cystobacter</taxon>
    </lineage>
</organism>
<dbReference type="AlphaFoldDB" id="A0A1L9BDH3"/>